<organism evidence="1 2">
    <name type="scientific">Leishmania martiniquensis</name>
    <dbReference type="NCBI Taxonomy" id="1580590"/>
    <lineage>
        <taxon>Eukaryota</taxon>
        <taxon>Discoba</taxon>
        <taxon>Euglenozoa</taxon>
        <taxon>Kinetoplastea</taxon>
        <taxon>Metakinetoplastina</taxon>
        <taxon>Trypanosomatida</taxon>
        <taxon>Trypanosomatidae</taxon>
        <taxon>Leishmaniinae</taxon>
        <taxon>Leishmania</taxon>
    </lineage>
</organism>
<sequence length="738" mass="79034">MSAGALSRAGATGSTLGVPQKRRFALAMPQQALLRERTTSGRMHASCLPVLLPHQFPTLQGFNQTPVPLRLSIPCALLRVHQRSASEPARAPYRYPDSAAAEVVAEWNAPSEQVVFPLGGNGGYLAPCRCGRGLGVGSVAPLSSAASATSWVVLRVQRTPHTGSEAGMESCRSGDDSGFGSCQQWIDRRLRLSTVLYASDWQFLVSRQERKSATVEHSSTLGVSASEREPAATADMEALSTFFPALHHGRYYATAQAFLRHCQHSDEHLVWCETDPLVSVEWVGTEEAPHQGACLPVMQERGKAAAEWGSFIALESAGARRSCVGVNRKRRRRWLSQRVRQCPRARIGQIAQPSCTEHQFAEASALCCSTVTRIITSVTALDSVFCAYRLTLKSSVGCLSASGEGLSAIAAAAAGIRAQGSTSSQAPLPPPDISREELDEALQSPSYASWYLALRPACRSALHTPHRAAAMAAGMGSAEESVGEAARRGAVQEVFLHGVAASLALWFCKQGKCRSTFASVAVCKPRLSEPSPTPLTASTGGAAVLVAALLRDWWDQLSQEAAQFFAVPATAAPAGPPKRRSRCSIAHQVWVSLQAWDRANSAPPIAAAAPPPAPLERLCVTCAIVVTFIHRSQERNLWWNAPGPTAEPSREYPGKADDDEALAKEGAVPSDANDGAAYGTGRAPSIDGVASNKSCTSAAGRLPRMSLNDSRRRHNDYRACMDLILQLLLAEQQQHWAK</sequence>
<name>A0A836G728_9TRYP</name>
<reference evidence="2" key="1">
    <citation type="journal article" date="2021" name="Microbiol. Resour. Announc.">
        <title>LGAAP: Leishmaniinae Genome Assembly and Annotation Pipeline.</title>
        <authorList>
            <person name="Almutairi H."/>
            <person name="Urbaniak M.D."/>
            <person name="Bates M.D."/>
            <person name="Jariyapan N."/>
            <person name="Kwakye-Nuako G."/>
            <person name="Thomaz-Soccol V."/>
            <person name="Al-Salem W.S."/>
            <person name="Dillon R.J."/>
            <person name="Bates P.A."/>
            <person name="Gatherer D."/>
        </authorList>
    </citation>
    <scope>NUCLEOTIDE SEQUENCE [LARGE SCALE GENOMIC DNA]</scope>
</reference>
<evidence type="ECO:0000313" key="2">
    <source>
        <dbReference type="Proteomes" id="UP000673552"/>
    </source>
</evidence>
<comment type="caution">
    <text evidence="1">The sequence shown here is derived from an EMBL/GenBank/DDBJ whole genome shotgun (WGS) entry which is preliminary data.</text>
</comment>
<reference evidence="2" key="2">
    <citation type="journal article" date="2021" name="Sci. Data">
        <title>Chromosome-scale genome sequencing, assembly and annotation of six genomes from subfamily Leishmaniinae.</title>
        <authorList>
            <person name="Almutairi H."/>
            <person name="Urbaniak M.D."/>
            <person name="Bates M.D."/>
            <person name="Jariyapan N."/>
            <person name="Kwakye-Nuako G."/>
            <person name="Thomaz Soccol V."/>
            <person name="Al-Salem W.S."/>
            <person name="Dillon R.J."/>
            <person name="Bates P.A."/>
            <person name="Gatherer D."/>
        </authorList>
    </citation>
    <scope>NUCLEOTIDE SEQUENCE [LARGE SCALE GENOMIC DNA]</scope>
</reference>
<dbReference type="AlphaFoldDB" id="A0A836G728"/>
<evidence type="ECO:0000313" key="1">
    <source>
        <dbReference type="EMBL" id="KAG5466644.1"/>
    </source>
</evidence>
<dbReference type="Proteomes" id="UP000673552">
    <property type="component" value="Unassembled WGS sequence"/>
</dbReference>
<protein>
    <submittedName>
        <fullName evidence="1">Uncharacterized protein</fullName>
    </submittedName>
</protein>
<accession>A0A836G728</accession>
<proteinExistence type="predicted"/>
<dbReference type="EMBL" id="JAFEUZ010000035">
    <property type="protein sequence ID" value="KAG5466644.1"/>
    <property type="molecule type" value="Genomic_DNA"/>
</dbReference>
<gene>
    <name evidence="1" type="ORF">LSCM1_00813</name>
</gene>
<dbReference type="KEGG" id="lmat:92510959"/>
<dbReference type="GeneID" id="92510959"/>
<dbReference type="OrthoDB" id="264119at2759"/>
<dbReference type="RefSeq" id="XP_067174552.1">
    <property type="nucleotide sequence ID" value="XM_067318447.1"/>
</dbReference>
<keyword evidence="2" id="KW-1185">Reference proteome</keyword>